<dbReference type="SMART" id="SM00530">
    <property type="entry name" value="HTH_XRE"/>
    <property type="match status" value="1"/>
</dbReference>
<dbReference type="InterPro" id="IPR043917">
    <property type="entry name" value="DUF5753"/>
</dbReference>
<name>A0ABT6HSW0_9ACTN</name>
<dbReference type="SUPFAM" id="SSF47413">
    <property type="entry name" value="lambda repressor-like DNA-binding domains"/>
    <property type="match status" value="1"/>
</dbReference>
<protein>
    <submittedName>
        <fullName evidence="2">Helix-turn-helix transcriptional regulator</fullName>
    </submittedName>
</protein>
<dbReference type="CDD" id="cd00093">
    <property type="entry name" value="HTH_XRE"/>
    <property type="match status" value="1"/>
</dbReference>
<dbReference type="Gene3D" id="1.10.260.40">
    <property type="entry name" value="lambda repressor-like DNA-binding domains"/>
    <property type="match status" value="1"/>
</dbReference>
<dbReference type="Pfam" id="PF19054">
    <property type="entry name" value="DUF5753"/>
    <property type="match status" value="1"/>
</dbReference>
<dbReference type="Pfam" id="PF13560">
    <property type="entry name" value="HTH_31"/>
    <property type="match status" value="1"/>
</dbReference>
<gene>
    <name evidence="2" type="ORF">QCN29_24085</name>
</gene>
<dbReference type="InterPro" id="IPR001387">
    <property type="entry name" value="Cro/C1-type_HTH"/>
</dbReference>
<dbReference type="RefSeq" id="WP_279930724.1">
    <property type="nucleotide sequence ID" value="NZ_JARWBG010000032.1"/>
</dbReference>
<evidence type="ECO:0000313" key="3">
    <source>
        <dbReference type="Proteomes" id="UP001223144"/>
    </source>
</evidence>
<keyword evidence="3" id="KW-1185">Reference proteome</keyword>
<proteinExistence type="predicted"/>
<dbReference type="EMBL" id="JARWBG010000032">
    <property type="protein sequence ID" value="MDH2391800.1"/>
    <property type="molecule type" value="Genomic_DNA"/>
</dbReference>
<comment type="caution">
    <text evidence="2">The sequence shown here is derived from an EMBL/GenBank/DDBJ whole genome shotgun (WGS) entry which is preliminary data.</text>
</comment>
<reference evidence="2 3" key="1">
    <citation type="submission" date="2023-04" db="EMBL/GenBank/DDBJ databases">
        <title>Streptomyces chengmaiensis sp. nov. isolated from the stem of mangrove plant in Hainan.</title>
        <authorList>
            <person name="Huang X."/>
            <person name="Zhou S."/>
            <person name="Chu X."/>
            <person name="Xie Y."/>
            <person name="Lin Y."/>
        </authorList>
    </citation>
    <scope>NUCLEOTIDE SEQUENCE [LARGE SCALE GENOMIC DNA]</scope>
    <source>
        <strain evidence="2 3">HNM0663</strain>
    </source>
</reference>
<accession>A0ABT6HSW0</accession>
<evidence type="ECO:0000313" key="2">
    <source>
        <dbReference type="EMBL" id="MDH2391800.1"/>
    </source>
</evidence>
<dbReference type="InterPro" id="IPR010982">
    <property type="entry name" value="Lambda_DNA-bd_dom_sf"/>
</dbReference>
<dbReference type="PROSITE" id="PS50943">
    <property type="entry name" value="HTH_CROC1"/>
    <property type="match status" value="1"/>
</dbReference>
<organism evidence="2 3">
    <name type="scientific">Streptomyces chengmaiensis</name>
    <dbReference type="NCBI Taxonomy" id="3040919"/>
    <lineage>
        <taxon>Bacteria</taxon>
        <taxon>Bacillati</taxon>
        <taxon>Actinomycetota</taxon>
        <taxon>Actinomycetes</taxon>
        <taxon>Kitasatosporales</taxon>
        <taxon>Streptomycetaceae</taxon>
        <taxon>Streptomyces</taxon>
    </lineage>
</organism>
<sequence>MTDHDSTEYDDNVPVSMRILSTQVRALREEAELTQRGLADAAGFSESQIGSVEQGRRPLKMDLAVQLEKVFKIPKVFSSVVEEQLKEPHPSWFQPFADAEAEAVALSVYGNMLINGLLQTEEYARAVHLAYRPALEDEEVERRIAARLARQQLLTRKPTAHLSFVLEEVTLRRPVGGQEAMRKQLDYLLEVTQLRHVEIQVMPTERAGHAGFGGPFTLVEPPGKDMCAYLEVQDKGQLITSRRTVSQLARRYGILQSQALSPEESAEFIQQLANGER</sequence>
<dbReference type="Proteomes" id="UP001223144">
    <property type="component" value="Unassembled WGS sequence"/>
</dbReference>
<evidence type="ECO:0000259" key="1">
    <source>
        <dbReference type="PROSITE" id="PS50943"/>
    </source>
</evidence>
<feature type="domain" description="HTH cro/C1-type" evidence="1">
    <location>
        <begin position="24"/>
        <end position="77"/>
    </location>
</feature>